<protein>
    <recommendedName>
        <fullName evidence="3">Nudix hydrolase domain-containing protein</fullName>
    </recommendedName>
</protein>
<proteinExistence type="predicted"/>
<organism evidence="1 2">
    <name type="scientific">Lentibacillus populi</name>
    <dbReference type="NCBI Taxonomy" id="1827502"/>
    <lineage>
        <taxon>Bacteria</taxon>
        <taxon>Bacillati</taxon>
        <taxon>Bacillota</taxon>
        <taxon>Bacilli</taxon>
        <taxon>Bacillales</taxon>
        <taxon>Bacillaceae</taxon>
        <taxon>Lentibacillus</taxon>
    </lineage>
</organism>
<gene>
    <name evidence="1" type="ORF">GCM10011409_25770</name>
</gene>
<dbReference type="CDD" id="cd02883">
    <property type="entry name" value="NUDIX_Hydrolase"/>
    <property type="match status" value="1"/>
</dbReference>
<keyword evidence="2" id="KW-1185">Reference proteome</keyword>
<evidence type="ECO:0000313" key="1">
    <source>
        <dbReference type="EMBL" id="GGB47108.1"/>
    </source>
</evidence>
<reference evidence="1" key="1">
    <citation type="journal article" date="2014" name="Int. J. Syst. Evol. Microbiol.">
        <title>Complete genome sequence of Corynebacterium casei LMG S-19264T (=DSM 44701T), isolated from a smear-ripened cheese.</title>
        <authorList>
            <consortium name="US DOE Joint Genome Institute (JGI-PGF)"/>
            <person name="Walter F."/>
            <person name="Albersmeier A."/>
            <person name="Kalinowski J."/>
            <person name="Ruckert C."/>
        </authorList>
    </citation>
    <scope>NUCLEOTIDE SEQUENCE</scope>
    <source>
        <strain evidence="1">CGMCC 1.15454</strain>
    </source>
</reference>
<name>A0A9W5X6B6_9BACI</name>
<accession>A0A9W5X6B6</accession>
<dbReference type="InterPro" id="IPR015797">
    <property type="entry name" value="NUDIX_hydrolase-like_dom_sf"/>
</dbReference>
<dbReference type="RefSeq" id="WP_088049536.1">
    <property type="nucleotide sequence ID" value="NZ_BMJD01000020.1"/>
</dbReference>
<evidence type="ECO:0008006" key="3">
    <source>
        <dbReference type="Google" id="ProtNLM"/>
    </source>
</evidence>
<sequence>MKKWFGSAGVCVNENGQILMVKQGRPEERKLWSVPSGGVELVESFDKWR</sequence>
<dbReference type="AlphaFoldDB" id="A0A9W5X6B6"/>
<dbReference type="EMBL" id="BMJD01000020">
    <property type="protein sequence ID" value="GGB47108.1"/>
    <property type="molecule type" value="Genomic_DNA"/>
</dbReference>
<dbReference type="SUPFAM" id="SSF55811">
    <property type="entry name" value="Nudix"/>
    <property type="match status" value="1"/>
</dbReference>
<dbReference type="Gene3D" id="3.90.79.10">
    <property type="entry name" value="Nucleoside Triphosphate Pyrophosphohydrolase"/>
    <property type="match status" value="1"/>
</dbReference>
<reference evidence="1" key="2">
    <citation type="submission" date="2020-09" db="EMBL/GenBank/DDBJ databases">
        <authorList>
            <person name="Sun Q."/>
            <person name="Zhou Y."/>
        </authorList>
    </citation>
    <scope>NUCLEOTIDE SEQUENCE</scope>
    <source>
        <strain evidence="1">CGMCC 1.15454</strain>
    </source>
</reference>
<comment type="caution">
    <text evidence="1">The sequence shown here is derived from an EMBL/GenBank/DDBJ whole genome shotgun (WGS) entry which is preliminary data.</text>
</comment>
<evidence type="ECO:0000313" key="2">
    <source>
        <dbReference type="Proteomes" id="UP000621492"/>
    </source>
</evidence>
<dbReference type="Proteomes" id="UP000621492">
    <property type="component" value="Unassembled WGS sequence"/>
</dbReference>